<accession>A0AB36ECM1</accession>
<gene>
    <name evidence="2" type="ORF">A6U91_18690</name>
</gene>
<comment type="caution">
    <text evidence="2">The sequence shown here is derived from an EMBL/GenBank/DDBJ whole genome shotgun (WGS) entry which is preliminary data.</text>
</comment>
<dbReference type="Pfam" id="PF13884">
    <property type="entry name" value="Peptidase_S74"/>
    <property type="match status" value="1"/>
</dbReference>
<organism evidence="2 3">
    <name type="scientific">Agrobacterium tumefaciens</name>
    <dbReference type="NCBI Taxonomy" id="358"/>
    <lineage>
        <taxon>Bacteria</taxon>
        <taxon>Pseudomonadati</taxon>
        <taxon>Pseudomonadota</taxon>
        <taxon>Alphaproteobacteria</taxon>
        <taxon>Hyphomicrobiales</taxon>
        <taxon>Rhizobiaceae</taxon>
        <taxon>Rhizobium/Agrobacterium group</taxon>
        <taxon>Agrobacterium</taxon>
        <taxon>Agrobacterium tumefaciens complex</taxon>
    </lineage>
</organism>
<evidence type="ECO:0000313" key="3">
    <source>
        <dbReference type="Proteomes" id="UP000093451"/>
    </source>
</evidence>
<sequence length="521" mass="54301">MASSPKTTTQTTQTEPWSGAKPYLQSVYAQYDTALQQGKPQVWQGPTVAGQSAETTQAQQMASNVANNATNNAMLGNAATATNNLIQTGGANQQANHTYSNLMGGLNLGADPSAGGLASLIGQVQNGQNPTNNIYSNIANGNNPGVGASQSVFGVAQGANPTDTNLAATASGANIGNNPYLQQSIASNQQSIADMLKNSTLPTLSGQAAALGRNGSGAFASQINSATDTAANQMAKVATDMYANQYNTDVNSMLQANNQLSNNHNQGVNNQISAANNLGNAYAQNANTQMAGAQGLGNNYQQSISNLSSLLGQQSTAYNQGVSNNLNNANLALNAANAGTAANQNAANTQLQAAQGAGNIYQNSLLPAETIGQIGGAKDAYNQQILNGQIAQWDAQQQGPLIQLSNFANILNGGGYNSQSSQTTQPGNSAMSNILGLGSLFAGFLSDRRTKENIIRIGKSPNGWDMYSYNYIDDNEIYVGPMAQEIEEIRPDLVTEIDGYKWVHPSAFGDLNNNNNNVSIN</sequence>
<feature type="domain" description="Peptidase S74" evidence="1">
    <location>
        <begin position="446"/>
        <end position="494"/>
    </location>
</feature>
<dbReference type="Proteomes" id="UP000093451">
    <property type="component" value="Unassembled WGS sequence"/>
</dbReference>
<proteinExistence type="predicted"/>
<dbReference type="InterPro" id="IPR030392">
    <property type="entry name" value="S74_ICA"/>
</dbReference>
<dbReference type="AlphaFoldDB" id="A0AB36ECM1"/>
<evidence type="ECO:0000259" key="1">
    <source>
        <dbReference type="Pfam" id="PF13884"/>
    </source>
</evidence>
<dbReference type="EMBL" id="LXKT01000027">
    <property type="protein sequence ID" value="OCJ33459.1"/>
    <property type="molecule type" value="Genomic_DNA"/>
</dbReference>
<dbReference type="RefSeq" id="WP_065688824.1">
    <property type="nucleotide sequence ID" value="NZ_LXKT01000027.1"/>
</dbReference>
<protein>
    <recommendedName>
        <fullName evidence="1">Peptidase S74 domain-containing protein</fullName>
    </recommendedName>
</protein>
<name>A0AB36ECM1_AGRTU</name>
<reference evidence="2 3" key="1">
    <citation type="journal article" date="2016" name="PeerJ">
        <title>Gall-ID: tools for genotyping gall-causing phytopathogenic bacteria.</title>
        <authorList>
            <person name="Davis E.W.II."/>
            <person name="Weisberg A.J."/>
            <person name="Tabima J.F."/>
            <person name="Grunwald N.J."/>
            <person name="Chang J.H."/>
        </authorList>
    </citation>
    <scope>NUCLEOTIDE SEQUENCE [LARGE SCALE GENOMIC DNA]</scope>
    <source>
        <strain evidence="2 3">N2/73</strain>
    </source>
</reference>
<evidence type="ECO:0000313" key="2">
    <source>
        <dbReference type="EMBL" id="OCJ33459.1"/>
    </source>
</evidence>